<sequence length="437" mass="48203">MLEGKHGKGKRFAMEKLVDFGRAVGAEEMVPLTFVHYIGCVKDLPRDTPEYQQFEWGQGLQLEPLFEMGAKVTDDPRVTCSTDPFLHQLDRFDEPGTPWNNKYYKLPKIVHEASVRGYEAMKDAGWVPTHSCTPQFNTVSPKRGEYAASCESSCAAYLNTIMGVKTNRENAVTGMYAAYAGVLPKYGMLLEENRRPKVIFDLADEIKQHIVDDPADWAALGGAIAMKVNNRGIPAVTNMPDRLTTSAAKALTACASPGMNDPMLHLIGITPGSDTLEQAFGGAVPANVERIPITLADVRAVYEHLRTAKTDKVDIVHMGCPHLTYEEIRMIARAIEGKKVHPDVMMWAQTDTPSYNMAKHYGEAKIIEDAGGKIYHQTCAGMNMLSKDWGSNFTVATSSFKQIKIFGGLGHSLIFASLPELINAAVTGRYTPSRWAR</sequence>
<dbReference type="PANTHER" id="PTHR36577:SF3">
    <property type="entry name" value="DUF521 DOMAIN PROTEIN (AFU_ORTHOLOGUE AFUA_6G00490)"/>
    <property type="match status" value="1"/>
</dbReference>
<evidence type="ECO:0000256" key="1">
    <source>
        <dbReference type="ARBA" id="ARBA00023004"/>
    </source>
</evidence>
<evidence type="ECO:0000256" key="2">
    <source>
        <dbReference type="ARBA" id="ARBA00023239"/>
    </source>
</evidence>
<feature type="domain" description="Phosphomevalonate dehydratase large subunit-like" evidence="3">
    <location>
        <begin position="1"/>
        <end position="422"/>
    </location>
</feature>
<proteinExistence type="predicted"/>
<accession>A0A940Y6T5</accession>
<dbReference type="PANTHER" id="PTHR36577">
    <property type="entry name" value="DUF521 DOMAIN PROTEIN (AFU_ORTHOLOGUE AFUA_6G00490)"/>
    <property type="match status" value="1"/>
</dbReference>
<dbReference type="AlphaFoldDB" id="A0A940Y6T5"/>
<keyword evidence="2" id="KW-0456">Lyase</keyword>
<evidence type="ECO:0000259" key="3">
    <source>
        <dbReference type="Pfam" id="PF04412"/>
    </source>
</evidence>
<dbReference type="InterPro" id="IPR007506">
    <property type="entry name" value="PMDh-L-like_dom"/>
</dbReference>
<reference evidence="4 5" key="1">
    <citation type="submission" date="2021-04" db="EMBL/GenBank/DDBJ databases">
        <title>The genome sequence of Ideonella sp. 3Y2.</title>
        <authorList>
            <person name="Liu Y."/>
        </authorList>
    </citation>
    <scope>NUCLEOTIDE SEQUENCE [LARGE SCALE GENOMIC DNA]</scope>
    <source>
        <strain evidence="4 5">3Y2</strain>
    </source>
</reference>
<gene>
    <name evidence="4" type="ORF">KAK03_02410</name>
</gene>
<organism evidence="4 5">
    <name type="scientific">Ideonella alba</name>
    <dbReference type="NCBI Taxonomy" id="2824118"/>
    <lineage>
        <taxon>Bacteria</taxon>
        <taxon>Pseudomonadati</taxon>
        <taxon>Pseudomonadota</taxon>
        <taxon>Betaproteobacteria</taxon>
        <taxon>Burkholderiales</taxon>
        <taxon>Sphaerotilaceae</taxon>
        <taxon>Ideonella</taxon>
    </lineage>
</organism>
<name>A0A940Y6T5_9BURK</name>
<comment type="caution">
    <text evidence="4">The sequence shown here is derived from an EMBL/GenBank/DDBJ whole genome shotgun (WGS) entry which is preliminary data.</text>
</comment>
<dbReference type="GO" id="GO:0016829">
    <property type="term" value="F:lyase activity"/>
    <property type="evidence" value="ECO:0007669"/>
    <property type="project" value="UniProtKB-KW"/>
</dbReference>
<evidence type="ECO:0000313" key="5">
    <source>
        <dbReference type="Proteomes" id="UP000676246"/>
    </source>
</evidence>
<dbReference type="Proteomes" id="UP000676246">
    <property type="component" value="Unassembled WGS sequence"/>
</dbReference>
<dbReference type="EMBL" id="JAGQDD010000001">
    <property type="protein sequence ID" value="MBQ0929320.1"/>
    <property type="molecule type" value="Genomic_DNA"/>
</dbReference>
<dbReference type="Pfam" id="PF04412">
    <property type="entry name" value="AcnX"/>
    <property type="match status" value="1"/>
</dbReference>
<protein>
    <submittedName>
        <fullName evidence="4">Aconitase X catalytic domain-containing protein</fullName>
    </submittedName>
</protein>
<evidence type="ECO:0000313" key="4">
    <source>
        <dbReference type="EMBL" id="MBQ0929320.1"/>
    </source>
</evidence>
<keyword evidence="5" id="KW-1185">Reference proteome</keyword>
<keyword evidence="1" id="KW-0408">Iron</keyword>